<accession>A0ABQ1PEQ8</accession>
<gene>
    <name evidence="2" type="ORF">GCM10007418_13990</name>
</gene>
<feature type="transmembrane region" description="Helical" evidence="1">
    <location>
        <begin position="249"/>
        <end position="272"/>
    </location>
</feature>
<reference evidence="3" key="1">
    <citation type="journal article" date="2019" name="Int. J. Syst. Evol. Microbiol.">
        <title>The Global Catalogue of Microorganisms (GCM) 10K type strain sequencing project: providing services to taxonomists for standard genome sequencing and annotation.</title>
        <authorList>
            <consortium name="The Broad Institute Genomics Platform"/>
            <consortium name="The Broad Institute Genome Sequencing Center for Infectious Disease"/>
            <person name="Wu L."/>
            <person name="Ma J."/>
        </authorList>
    </citation>
    <scope>NUCLEOTIDE SEQUENCE [LARGE SCALE GENOMIC DNA]</scope>
    <source>
        <strain evidence="3">CGMCC 1.12482</strain>
    </source>
</reference>
<feature type="transmembrane region" description="Helical" evidence="1">
    <location>
        <begin position="182"/>
        <end position="199"/>
    </location>
</feature>
<keyword evidence="1" id="KW-0472">Membrane</keyword>
<evidence type="ECO:0000256" key="1">
    <source>
        <dbReference type="SAM" id="Phobius"/>
    </source>
</evidence>
<comment type="caution">
    <text evidence="2">The sequence shown here is derived from an EMBL/GenBank/DDBJ whole genome shotgun (WGS) entry which is preliminary data.</text>
</comment>
<evidence type="ECO:0000313" key="2">
    <source>
        <dbReference type="EMBL" id="GGC95664.1"/>
    </source>
</evidence>
<dbReference type="EMBL" id="BMFF01000002">
    <property type="protein sequence ID" value="GGC95664.1"/>
    <property type="molecule type" value="Genomic_DNA"/>
</dbReference>
<dbReference type="Proteomes" id="UP000638188">
    <property type="component" value="Unassembled WGS sequence"/>
</dbReference>
<dbReference type="Pfam" id="PF05987">
    <property type="entry name" value="DUF898"/>
    <property type="match status" value="1"/>
</dbReference>
<protein>
    <submittedName>
        <fullName evidence="2">Membrane protein</fullName>
    </submittedName>
</protein>
<sequence>MSDSAIDSFQVVYSGVLPGFSHTDVRTAMAKLFKTTEEKAERILASNRAVIKAGIDQAMGEKYLEKLSSIGIAAQLKPEPAIVAITSDAATTFTAAVAGGGGERISTNAGAATKHKAEEHVPFVFTGNGFEYFKIWIVNILLSVITLGIYSAWAKVRNKQYFYGNTLLDGASFSYTANPVKILIGRIIAFVFFVVYAVAGELSIVAGIIMAGLLLVIMPWVICKSLRFNAHYSRYRNVPFVFHGRMGEAAMAFLLWPLLGAITLGILMPYAYYQQQKFIYNNHSYGTADFDFRATVGAYYGIFLLILGIFVVGGIAAFLAGMVLPPLAFPVIAAMYLVVFAYFVVATSNLNYNNIHVREHRFKARWKVQSYFWLMCTNTLGILFTLGFFIPWARVRTARYKARHTSVLAVGDLDSFAAAERDAVGPVGEGMGDLFDIEVGF</sequence>
<proteinExistence type="predicted"/>
<feature type="transmembrane region" description="Helical" evidence="1">
    <location>
        <begin position="327"/>
        <end position="350"/>
    </location>
</feature>
<feature type="transmembrane region" description="Helical" evidence="1">
    <location>
        <begin position="298"/>
        <end position="320"/>
    </location>
</feature>
<name>A0ABQ1PEQ8_9GAMM</name>
<organism evidence="2 3">
    <name type="scientific">Halopseudomonas salina</name>
    <dbReference type="NCBI Taxonomy" id="1323744"/>
    <lineage>
        <taxon>Bacteria</taxon>
        <taxon>Pseudomonadati</taxon>
        <taxon>Pseudomonadota</taxon>
        <taxon>Gammaproteobacteria</taxon>
        <taxon>Pseudomonadales</taxon>
        <taxon>Pseudomonadaceae</taxon>
        <taxon>Halopseudomonas</taxon>
    </lineage>
</organism>
<feature type="transmembrane region" description="Helical" evidence="1">
    <location>
        <begin position="133"/>
        <end position="153"/>
    </location>
</feature>
<dbReference type="RefSeq" id="WP_150276588.1">
    <property type="nucleotide sequence ID" value="NZ_BMFF01000002.1"/>
</dbReference>
<feature type="transmembrane region" description="Helical" evidence="1">
    <location>
        <begin position="205"/>
        <end position="228"/>
    </location>
</feature>
<dbReference type="InterPro" id="IPR010295">
    <property type="entry name" value="DUF898"/>
</dbReference>
<keyword evidence="1" id="KW-0812">Transmembrane</keyword>
<feature type="transmembrane region" description="Helical" evidence="1">
    <location>
        <begin position="370"/>
        <end position="393"/>
    </location>
</feature>
<keyword evidence="1" id="KW-1133">Transmembrane helix</keyword>
<evidence type="ECO:0000313" key="3">
    <source>
        <dbReference type="Proteomes" id="UP000638188"/>
    </source>
</evidence>
<keyword evidence="3" id="KW-1185">Reference proteome</keyword>